<organism evidence="2 3">
    <name type="scientific">Fusarium tricinctum</name>
    <dbReference type="NCBI Taxonomy" id="61284"/>
    <lineage>
        <taxon>Eukaryota</taxon>
        <taxon>Fungi</taxon>
        <taxon>Dikarya</taxon>
        <taxon>Ascomycota</taxon>
        <taxon>Pezizomycotina</taxon>
        <taxon>Sordariomycetes</taxon>
        <taxon>Hypocreomycetidae</taxon>
        <taxon>Hypocreales</taxon>
        <taxon>Nectriaceae</taxon>
        <taxon>Fusarium</taxon>
        <taxon>Fusarium tricinctum species complex</taxon>
    </lineage>
</organism>
<dbReference type="Proteomes" id="UP000813427">
    <property type="component" value="Unassembled WGS sequence"/>
</dbReference>
<comment type="caution">
    <text evidence="2">The sequence shown here is derived from an EMBL/GenBank/DDBJ whole genome shotgun (WGS) entry which is preliminary data.</text>
</comment>
<gene>
    <name evidence="2" type="ORF">BKA59DRAFT_461487</name>
</gene>
<dbReference type="OrthoDB" id="5078474at2759"/>
<feature type="region of interest" description="Disordered" evidence="1">
    <location>
        <begin position="1"/>
        <end position="22"/>
    </location>
</feature>
<dbReference type="AlphaFoldDB" id="A0A8K0W613"/>
<keyword evidence="3" id="KW-1185">Reference proteome</keyword>
<reference evidence="2" key="1">
    <citation type="journal article" date="2021" name="Nat. Commun.">
        <title>Genetic determinants of endophytism in the Arabidopsis root mycobiome.</title>
        <authorList>
            <person name="Mesny F."/>
            <person name="Miyauchi S."/>
            <person name="Thiergart T."/>
            <person name="Pickel B."/>
            <person name="Atanasova L."/>
            <person name="Karlsson M."/>
            <person name="Huettel B."/>
            <person name="Barry K.W."/>
            <person name="Haridas S."/>
            <person name="Chen C."/>
            <person name="Bauer D."/>
            <person name="Andreopoulos W."/>
            <person name="Pangilinan J."/>
            <person name="LaButti K."/>
            <person name="Riley R."/>
            <person name="Lipzen A."/>
            <person name="Clum A."/>
            <person name="Drula E."/>
            <person name="Henrissat B."/>
            <person name="Kohler A."/>
            <person name="Grigoriev I.V."/>
            <person name="Martin F.M."/>
            <person name="Hacquard S."/>
        </authorList>
    </citation>
    <scope>NUCLEOTIDE SEQUENCE</scope>
    <source>
        <strain evidence="2">MPI-SDFR-AT-0068</strain>
    </source>
</reference>
<proteinExistence type="predicted"/>
<evidence type="ECO:0000313" key="3">
    <source>
        <dbReference type="Proteomes" id="UP000813427"/>
    </source>
</evidence>
<dbReference type="EMBL" id="JAGPXF010000009">
    <property type="protein sequence ID" value="KAH7231210.1"/>
    <property type="molecule type" value="Genomic_DNA"/>
</dbReference>
<accession>A0A8K0W613</accession>
<name>A0A8K0W613_9HYPO</name>
<protein>
    <submittedName>
        <fullName evidence="2">Uncharacterized protein</fullName>
    </submittedName>
</protein>
<feature type="compositionally biased region" description="Basic residues" evidence="1">
    <location>
        <begin position="180"/>
        <end position="190"/>
    </location>
</feature>
<evidence type="ECO:0000313" key="2">
    <source>
        <dbReference type="EMBL" id="KAH7231210.1"/>
    </source>
</evidence>
<feature type="compositionally biased region" description="Basic and acidic residues" evidence="1">
    <location>
        <begin position="145"/>
        <end position="162"/>
    </location>
</feature>
<sequence length="190" mass="21285">MSTKQPRSCHLPTPEHPSPCHPAPWRQIEAILFERIHNVALPDVVETAGSHLIPAPPTPVPASSPSNDDVFTKRLHRALELALFGQEVRYRLYGREIAENTRPGHSPQGLRERLLREAWEDIDSSSDSSSATPMGAITPPSCDEDNSRLETLVKNDTAEKKIPASSRKRKREIGEGEGRRVKRRRTNGDY</sequence>
<evidence type="ECO:0000256" key="1">
    <source>
        <dbReference type="SAM" id="MobiDB-lite"/>
    </source>
</evidence>
<feature type="region of interest" description="Disordered" evidence="1">
    <location>
        <begin position="121"/>
        <end position="190"/>
    </location>
</feature>